<dbReference type="InterPro" id="IPR006015">
    <property type="entry name" value="Universal_stress_UspA"/>
</dbReference>
<dbReference type="PANTHER" id="PTHR46268:SF6">
    <property type="entry name" value="UNIVERSAL STRESS PROTEIN UP12"/>
    <property type="match status" value="1"/>
</dbReference>
<dbReference type="EMBL" id="FRAP01000011">
    <property type="protein sequence ID" value="SHK74705.1"/>
    <property type="molecule type" value="Genomic_DNA"/>
</dbReference>
<dbReference type="AlphaFoldDB" id="A0A1M6V025"/>
<sequence>MPTDPDPRPVVAAVDESGSSRDAALWAADLAADWSAPLHLLHVPEGDPQDPPRPAPDWLAELADGARRSGADPVTTEVQPGEVVPTVAGRAVGARMVVLGSYGRGAAAGMLAGSVALGVAGRVACPIAVVRGSASQLPPPRSGPVVVGVDDSPAGSAAVAFAADLAESLGTELLAVHAWTDVVVDPEGVPVRRRESPTELAAEAEEVLDRRLQPVLAAQRRSSVVRRLVEGTPLQVLLDAGRSARVLVVGTRGRTGFTGILTGSTSTALIGFAPCPVIVVHPRATNGERTGETVSGEVSA</sequence>
<name>A0A1M6V025_PSETH</name>
<protein>
    <submittedName>
        <fullName evidence="3">Nucleotide-binding universal stress protein, UspA family</fullName>
    </submittedName>
</protein>
<evidence type="ECO:0000313" key="4">
    <source>
        <dbReference type="Proteomes" id="UP000184363"/>
    </source>
</evidence>
<gene>
    <name evidence="3" type="ORF">SAMN05443637_111110</name>
</gene>
<dbReference type="PANTHER" id="PTHR46268">
    <property type="entry name" value="STRESS RESPONSE PROTEIN NHAX"/>
    <property type="match status" value="1"/>
</dbReference>
<accession>A0A1M6V025</accession>
<feature type="domain" description="UspA" evidence="2">
    <location>
        <begin position="8"/>
        <end position="131"/>
    </location>
</feature>
<evidence type="ECO:0000256" key="1">
    <source>
        <dbReference type="ARBA" id="ARBA00008791"/>
    </source>
</evidence>
<reference evidence="3 4" key="1">
    <citation type="submission" date="2016-11" db="EMBL/GenBank/DDBJ databases">
        <authorList>
            <person name="Jaros S."/>
            <person name="Januszkiewicz K."/>
            <person name="Wedrychowicz H."/>
        </authorList>
    </citation>
    <scope>NUCLEOTIDE SEQUENCE [LARGE SCALE GENOMIC DNA]</scope>
    <source>
        <strain evidence="3 4">DSM 43832</strain>
    </source>
</reference>
<dbReference type="PRINTS" id="PR01438">
    <property type="entry name" value="UNVRSLSTRESS"/>
</dbReference>
<evidence type="ECO:0000259" key="2">
    <source>
        <dbReference type="Pfam" id="PF00582"/>
    </source>
</evidence>
<dbReference type="Pfam" id="PF00582">
    <property type="entry name" value="Usp"/>
    <property type="match status" value="2"/>
</dbReference>
<dbReference type="SUPFAM" id="SSF52402">
    <property type="entry name" value="Adenine nucleotide alpha hydrolases-like"/>
    <property type="match status" value="2"/>
</dbReference>
<dbReference type="RefSeq" id="WP_073457902.1">
    <property type="nucleotide sequence ID" value="NZ_CALGVN010000060.1"/>
</dbReference>
<proteinExistence type="inferred from homology"/>
<dbReference type="InterPro" id="IPR006016">
    <property type="entry name" value="UspA"/>
</dbReference>
<evidence type="ECO:0000313" key="3">
    <source>
        <dbReference type="EMBL" id="SHK74705.1"/>
    </source>
</evidence>
<dbReference type="InterPro" id="IPR014729">
    <property type="entry name" value="Rossmann-like_a/b/a_fold"/>
</dbReference>
<dbReference type="OrthoDB" id="3579306at2"/>
<organism evidence="3 4">
    <name type="scientific">Pseudonocardia thermophila</name>
    <dbReference type="NCBI Taxonomy" id="1848"/>
    <lineage>
        <taxon>Bacteria</taxon>
        <taxon>Bacillati</taxon>
        <taxon>Actinomycetota</taxon>
        <taxon>Actinomycetes</taxon>
        <taxon>Pseudonocardiales</taxon>
        <taxon>Pseudonocardiaceae</taxon>
        <taxon>Pseudonocardia</taxon>
    </lineage>
</organism>
<dbReference type="Proteomes" id="UP000184363">
    <property type="component" value="Unassembled WGS sequence"/>
</dbReference>
<dbReference type="STRING" id="1848.SAMN05443637_111110"/>
<keyword evidence="4" id="KW-1185">Reference proteome</keyword>
<feature type="domain" description="UspA" evidence="2">
    <location>
        <begin position="144"/>
        <end position="281"/>
    </location>
</feature>
<dbReference type="Gene3D" id="3.40.50.620">
    <property type="entry name" value="HUPs"/>
    <property type="match status" value="2"/>
</dbReference>
<comment type="similarity">
    <text evidence="1">Belongs to the universal stress protein A family.</text>
</comment>